<dbReference type="InterPro" id="IPR056199">
    <property type="entry name" value="SPEF2_C"/>
</dbReference>
<keyword evidence="5" id="KW-1185">Reference proteome</keyword>
<dbReference type="InterPro" id="IPR052634">
    <property type="entry name" value="Sperm_flagellar-bone_growth"/>
</dbReference>
<dbReference type="InterPro" id="IPR054517">
    <property type="entry name" value="SPEF2_D5"/>
</dbReference>
<keyword evidence="4" id="KW-0808">Transferase</keyword>
<protein>
    <submittedName>
        <fullName evidence="4">Adenylate kinase</fullName>
    </submittedName>
</protein>
<dbReference type="InterPro" id="IPR036193">
    <property type="entry name" value="ADK_active_lid_dom_sf"/>
</dbReference>
<dbReference type="InterPro" id="IPR036872">
    <property type="entry name" value="CH_dom_sf"/>
</dbReference>
<accession>A0A507CIL7</accession>
<feature type="domain" description="Calponin-homology (CH)" evidence="3">
    <location>
        <begin position="1"/>
        <end position="107"/>
    </location>
</feature>
<dbReference type="GeneID" id="42001312"/>
<feature type="region of interest" description="Disordered" evidence="2">
    <location>
        <begin position="174"/>
        <end position="272"/>
    </location>
</feature>
<feature type="region of interest" description="Disordered" evidence="2">
    <location>
        <begin position="772"/>
        <end position="793"/>
    </location>
</feature>
<feature type="compositionally biased region" description="Low complexity" evidence="2">
    <location>
        <begin position="1279"/>
        <end position="1293"/>
    </location>
</feature>
<dbReference type="InterPro" id="IPR010441">
    <property type="entry name" value="CH_2"/>
</dbReference>
<dbReference type="Gene3D" id="1.10.418.10">
    <property type="entry name" value="Calponin-like domain"/>
    <property type="match status" value="1"/>
</dbReference>
<organism evidence="4 5">
    <name type="scientific">Synchytrium microbalum</name>
    <dbReference type="NCBI Taxonomy" id="1806994"/>
    <lineage>
        <taxon>Eukaryota</taxon>
        <taxon>Fungi</taxon>
        <taxon>Fungi incertae sedis</taxon>
        <taxon>Chytridiomycota</taxon>
        <taxon>Chytridiomycota incertae sedis</taxon>
        <taxon>Chytridiomycetes</taxon>
        <taxon>Synchytriales</taxon>
        <taxon>Synchytriaceae</taxon>
        <taxon>Synchytrium</taxon>
    </lineage>
</organism>
<sequence>MSLILSSWLNDDVKLSRKVSATELDSSFRTGYLLGELLYKTGVIVDFAAVYTPLDGPDACIRNFTALERTLRDKLGVKLSSKDAIDLIKARPGCAANLLLAIKTALNTQRTPTLPNAQSLGLSQTRSSLGSLEGEGSPQQQTRSLAIKFDSDLKRKFAEKEHDFFAEMLRSKLKRTDSVPAKPKSAESTPVKPVESPTIRVARRFLDSTTPPSKSSKRDEEDLLARSMRGAAPAVEPPQKLGLVATPNDADARRARQSELEQRKRKSAAKSFETQVASFEKLIGDAPSVPSTLERGESMEIAPFDDAKEIRRFMTVRAPMEAQSHIKMLKSQIPPEQLRKEENREYLENLRTRKKEEDAARRDRELRRRQEVVAQKVDMDKTQENKLDEVVLARLMRQSKQERRIAEQLMQVRREKEVMRENRVFREMQYAQQRYRDNEMETSRESEIARRAREEYAALSSFQMQQHKEILARRTLEKRKKHSEFCSYLVWQFVELATKISEYRTLNEGKEVPMKLVREWKTLFLNGYPLQAKYELELEKDAAKNLSELAQPQLQQQPTASMQVQRSVGPDSFRKHDVVPGIELLDSTEFSDYLNASGDWASASDSDLGTKKNELLATLVDNILALSQPAELAEAAKLRNVRLRLCVVGRRYSGQRTLCAALASTYGIQVLQTEEIVKDAIKQAKSKDIARPATATQDGLPSIAELGTRLELSLLEGSAPDDATLVGAVATAIKKCEEARLGWVLCNFPKSRYEAQLLERYLSGYEEPKAVKPGNLKRGATNAGPGSASTAPQSKPIVAEIRKSLIAPISNSVNDAPLKPLCSALDAVFLLDIDNDLAVRRSAGRRVDPVTGVIYHLEFNPPPTGQQGVLDRLVALPDVANETAQIQNQLALFDEEELGLKDWFGRFQNLHVVDGSAPPTSVFSVVEGTLKVIVKSIDQSIEAAKAAALAKEAEAAAKAGGQPQVSTTTHGEEGVATIADGLPPKPKTPTRPDSRSGARPVSPGKDAKPTARTSSPPKDAKSSVTPPGINQTAVLTDPPPTVPGTSTINVPPSVPPTLVRSTGPDGKKIPDKDLIDTLSDQWTTVETSYTDEIKFILRSLRREREFNLRHFFESKVAFKQFLERPDRRQVVIDLFQKEFNEIEEDLRYDNDVKAELHQRVEDLREKLWDLSDMRREEADAERAGLIEDRWVEDHMLVLTNCYVAAVQAEVERYTGTRQIVLDYYRDAYSALLLEHEKIQVRVPIATARHSNAGDVSLSAYDLHRDASTRKRGETPLDAPKPATASSPPKSGSKVSAAPTTPSAKDVKRPATNARSAPSAHVVENPTYADSESAMLADLQRAIEAAISIPVPTAEALCGGKKDGHAKRAETAGPAGEEKITSEYDPEIPIECFKTLELEDQMYRWRIERLRQRGTNDIKELRAKAIETFSTLSDWTNQRFQAEMDGVRDISLYIRDNIENESKLPVALVLEGPKFTIENDVLTFEPEPEPRPGSPVERNKADQFTIAQIAALALQYRGIAPSGTVSIKDFIGVLERTALNDRTLVPESLATSVVQEQVAASLDLFETGFVSWRRFLFTVANVLPVVGDDTLINLAKRYKSCPSYQDGQVSQPDFLSVPLWFESGWQADARKFNRPAKLKLALCVLFGDGPLPASIPFGFEVSVDELQDSRFVISGEDEEDGGNPAPADAKTPVGMVNVLELLMYSSADFSPNDGLVKALGVSNALTSMTIDDIYKVFHLGLERLPDSQRVVDDEFIYDPYPKALLLQIAESMSKGNDMPSAFIKSARGVETTASIVACPLYELSEVMLIATRSRLSTGLDKPSKSPSL</sequence>
<dbReference type="Proteomes" id="UP000319731">
    <property type="component" value="Unassembled WGS sequence"/>
</dbReference>
<dbReference type="SUPFAM" id="SSF52540">
    <property type="entry name" value="P-loop containing nucleoside triphosphate hydrolases"/>
    <property type="match status" value="1"/>
</dbReference>
<dbReference type="OrthoDB" id="62528at2759"/>
<evidence type="ECO:0000259" key="3">
    <source>
        <dbReference type="PROSITE" id="PS50021"/>
    </source>
</evidence>
<gene>
    <name evidence="4" type="primary">SMI85</name>
    <name evidence="4" type="ORF">SmJEL517_g00085</name>
</gene>
<dbReference type="Pfam" id="PF06294">
    <property type="entry name" value="CH_2"/>
    <property type="match status" value="1"/>
</dbReference>
<dbReference type="STRING" id="1806994.A0A507CIL7"/>
<dbReference type="GO" id="GO:0004017">
    <property type="term" value="F:AMP kinase activity"/>
    <property type="evidence" value="ECO:0007669"/>
    <property type="project" value="InterPro"/>
</dbReference>
<dbReference type="SUPFAM" id="SSF57774">
    <property type="entry name" value="Microbial and mitochondrial ADK, insert 'zinc finger' domain"/>
    <property type="match status" value="1"/>
</dbReference>
<proteinExistence type="inferred from homology"/>
<reference evidence="4 5" key="1">
    <citation type="journal article" date="2019" name="Sci. Rep.">
        <title>Comparative genomics of chytrid fungi reveal insights into the obligate biotrophic and pathogenic lifestyle of Synchytrium endobioticum.</title>
        <authorList>
            <person name="van de Vossenberg B.T.L.H."/>
            <person name="Warris S."/>
            <person name="Nguyen H.D.T."/>
            <person name="van Gent-Pelzer M.P.E."/>
            <person name="Joly D.L."/>
            <person name="van de Geest H.C."/>
            <person name="Bonants P.J.M."/>
            <person name="Smith D.S."/>
            <person name="Levesque C.A."/>
            <person name="van der Lee T.A.J."/>
        </authorList>
    </citation>
    <scope>NUCLEOTIDE SEQUENCE [LARGE SCALE GENOMIC DNA]</scope>
    <source>
        <strain evidence="4 5">JEL517</strain>
    </source>
</reference>
<comment type="caution">
    <text evidence="4">The sequence shown here is derived from an EMBL/GenBank/DDBJ whole genome shotgun (WGS) entry which is preliminary data.</text>
</comment>
<name>A0A507CIL7_9FUNG</name>
<dbReference type="Gene3D" id="3.40.50.300">
    <property type="entry name" value="P-loop containing nucleotide triphosphate hydrolases"/>
    <property type="match status" value="1"/>
</dbReference>
<dbReference type="InterPro" id="IPR027417">
    <property type="entry name" value="P-loop_NTPase"/>
</dbReference>
<dbReference type="InterPro" id="IPR001715">
    <property type="entry name" value="CH_dom"/>
</dbReference>
<dbReference type="RefSeq" id="XP_031027781.1">
    <property type="nucleotide sequence ID" value="XM_031166015.1"/>
</dbReference>
<feature type="compositionally biased region" description="Basic and acidic residues" evidence="2">
    <location>
        <begin position="250"/>
        <end position="262"/>
    </location>
</feature>
<evidence type="ECO:0000313" key="4">
    <source>
        <dbReference type="EMBL" id="TPX38066.1"/>
    </source>
</evidence>
<dbReference type="EMBL" id="QEAO01000001">
    <property type="protein sequence ID" value="TPX38066.1"/>
    <property type="molecule type" value="Genomic_DNA"/>
</dbReference>
<evidence type="ECO:0000256" key="2">
    <source>
        <dbReference type="SAM" id="MobiDB-lite"/>
    </source>
</evidence>
<dbReference type="Pfam" id="PF24082">
    <property type="entry name" value="SPEF2_C"/>
    <property type="match status" value="1"/>
</dbReference>
<dbReference type="GO" id="GO:0005737">
    <property type="term" value="C:cytoplasm"/>
    <property type="evidence" value="ECO:0007669"/>
    <property type="project" value="UniProtKB-ARBA"/>
</dbReference>
<dbReference type="PROSITE" id="PS50021">
    <property type="entry name" value="CH"/>
    <property type="match status" value="1"/>
</dbReference>
<dbReference type="PANTHER" id="PTHR14919">
    <property type="entry name" value="KPL2-RELATED"/>
    <property type="match status" value="1"/>
</dbReference>
<feature type="region of interest" description="Disordered" evidence="2">
    <location>
        <begin position="975"/>
        <end position="1070"/>
    </location>
</feature>
<feature type="compositionally biased region" description="Polar residues" evidence="2">
    <location>
        <begin position="1011"/>
        <end position="1034"/>
    </location>
</feature>
<evidence type="ECO:0000313" key="5">
    <source>
        <dbReference type="Proteomes" id="UP000319731"/>
    </source>
</evidence>
<keyword evidence="4" id="KW-0418">Kinase</keyword>
<dbReference type="PANTHER" id="PTHR14919:SF0">
    <property type="entry name" value="SPERM FLAGELLAR PROTEIN 2"/>
    <property type="match status" value="1"/>
</dbReference>
<feature type="region of interest" description="Disordered" evidence="2">
    <location>
        <begin position="1268"/>
        <end position="1324"/>
    </location>
</feature>
<dbReference type="Pfam" id="PF22946">
    <property type="entry name" value="SPEF2_D5"/>
    <property type="match status" value="1"/>
</dbReference>
<evidence type="ECO:0000256" key="1">
    <source>
        <dbReference type="ARBA" id="ARBA00007220"/>
    </source>
</evidence>
<comment type="similarity">
    <text evidence="1">Belongs to the adenylate kinase family.</text>
</comment>